<dbReference type="PANTHER" id="PTHR30582:SF24">
    <property type="entry name" value="L,D-TRANSPEPTIDASE ERFK_SRFK-RELATED"/>
    <property type="match status" value="1"/>
</dbReference>
<comment type="caution">
    <text evidence="13">The sequence shown here is derived from an EMBL/GenBank/DDBJ whole genome shotgun (WGS) entry which is preliminary data.</text>
</comment>
<reference evidence="13" key="1">
    <citation type="journal article" date="2021" name="bioRxiv">
        <title>Unraveling nitrogen, sulfur and carbon metabolic pathways and microbial community transcriptional responses to substrate deprivation and toxicity stresses in a bioreactor mimicking anoxic brackish coastal sediment conditions.</title>
        <authorList>
            <person name="Martins P.D."/>
            <person name="Echeveste M.J."/>
            <person name="Arshad A."/>
            <person name="Kurth J."/>
            <person name="Ouboter H."/>
            <person name="Jetten M.S.M."/>
            <person name="Welte C.U."/>
        </authorList>
    </citation>
    <scope>NUCLEOTIDE SEQUENCE</scope>
    <source>
        <strain evidence="13">MAG_39</strain>
    </source>
</reference>
<keyword evidence="3" id="KW-0328">Glycosyltransferase</keyword>
<evidence type="ECO:0000256" key="3">
    <source>
        <dbReference type="ARBA" id="ARBA00022676"/>
    </source>
</evidence>
<evidence type="ECO:0000256" key="4">
    <source>
        <dbReference type="ARBA" id="ARBA00022679"/>
    </source>
</evidence>
<dbReference type="Proteomes" id="UP000705867">
    <property type="component" value="Unassembled WGS sequence"/>
</dbReference>
<dbReference type="PROSITE" id="PS52029">
    <property type="entry name" value="LD_TPASE"/>
    <property type="match status" value="1"/>
</dbReference>
<keyword evidence="7 9" id="KW-0573">Peptidoglycan synthesis</keyword>
<dbReference type="CDD" id="cd16913">
    <property type="entry name" value="YkuD_like"/>
    <property type="match status" value="1"/>
</dbReference>
<evidence type="ECO:0000256" key="10">
    <source>
        <dbReference type="SAM" id="SignalP"/>
    </source>
</evidence>
<dbReference type="GO" id="GO:0005576">
    <property type="term" value="C:extracellular region"/>
    <property type="evidence" value="ECO:0007669"/>
    <property type="project" value="TreeGrafter"/>
</dbReference>
<dbReference type="InterPro" id="IPR050979">
    <property type="entry name" value="LD-transpeptidase"/>
</dbReference>
<dbReference type="AlphaFoldDB" id="A0A953M385"/>
<evidence type="ECO:0000256" key="2">
    <source>
        <dbReference type="ARBA" id="ARBA00005992"/>
    </source>
</evidence>
<comment type="similarity">
    <text evidence="2">Belongs to the YkuD family.</text>
</comment>
<dbReference type="GO" id="GO:0071555">
    <property type="term" value="P:cell wall organization"/>
    <property type="evidence" value="ECO:0007669"/>
    <property type="project" value="UniProtKB-UniRule"/>
</dbReference>
<dbReference type="GO" id="GO:0008360">
    <property type="term" value="P:regulation of cell shape"/>
    <property type="evidence" value="ECO:0007669"/>
    <property type="project" value="UniProtKB-UniRule"/>
</dbReference>
<evidence type="ECO:0000256" key="5">
    <source>
        <dbReference type="ARBA" id="ARBA00022801"/>
    </source>
</evidence>
<feature type="domain" description="L,D-TPase catalytic" evidence="12">
    <location>
        <begin position="83"/>
        <end position="223"/>
    </location>
</feature>
<dbReference type="SUPFAM" id="SSF141523">
    <property type="entry name" value="L,D-transpeptidase catalytic domain-like"/>
    <property type="match status" value="1"/>
</dbReference>
<feature type="active site" description="Nucleophile" evidence="9">
    <location>
        <position position="199"/>
    </location>
</feature>
<name>A0A953M385_9BACT</name>
<accession>A0A953M385</accession>
<evidence type="ECO:0000256" key="6">
    <source>
        <dbReference type="ARBA" id="ARBA00022960"/>
    </source>
</evidence>
<feature type="chain" id="PRO_5037123785" evidence="10">
    <location>
        <begin position="21"/>
        <end position="290"/>
    </location>
</feature>
<dbReference type="InterPro" id="IPR005490">
    <property type="entry name" value="LD_TPept_cat_dom"/>
</dbReference>
<dbReference type="CDD" id="cd00118">
    <property type="entry name" value="LysM"/>
    <property type="match status" value="1"/>
</dbReference>
<dbReference type="InterPro" id="IPR018392">
    <property type="entry name" value="LysM"/>
</dbReference>
<dbReference type="Pfam" id="PF01476">
    <property type="entry name" value="LysM"/>
    <property type="match status" value="1"/>
</dbReference>
<dbReference type="InterPro" id="IPR036779">
    <property type="entry name" value="LysM_dom_sf"/>
</dbReference>
<keyword evidence="5" id="KW-0378">Hydrolase</keyword>
<keyword evidence="8 9" id="KW-0961">Cell wall biogenesis/degradation</keyword>
<dbReference type="EMBL" id="JAIOIV010000136">
    <property type="protein sequence ID" value="MBZ0158154.1"/>
    <property type="molecule type" value="Genomic_DNA"/>
</dbReference>
<evidence type="ECO:0000256" key="8">
    <source>
        <dbReference type="ARBA" id="ARBA00023316"/>
    </source>
</evidence>
<keyword evidence="6 9" id="KW-0133">Cell shape</keyword>
<dbReference type="PANTHER" id="PTHR30582">
    <property type="entry name" value="L,D-TRANSPEPTIDASE"/>
    <property type="match status" value="1"/>
</dbReference>
<dbReference type="InterPro" id="IPR038063">
    <property type="entry name" value="Transpep_catalytic_dom"/>
</dbReference>
<dbReference type="GO" id="GO:0016757">
    <property type="term" value="F:glycosyltransferase activity"/>
    <property type="evidence" value="ECO:0007669"/>
    <property type="project" value="UniProtKB-KW"/>
</dbReference>
<gene>
    <name evidence="13" type="ORF">K8I29_18300</name>
</gene>
<evidence type="ECO:0000259" key="12">
    <source>
        <dbReference type="PROSITE" id="PS52029"/>
    </source>
</evidence>
<dbReference type="Pfam" id="PF03734">
    <property type="entry name" value="YkuD"/>
    <property type="match status" value="1"/>
</dbReference>
<organism evidence="13 14">
    <name type="scientific">Candidatus Nitrobium versatile</name>
    <dbReference type="NCBI Taxonomy" id="2884831"/>
    <lineage>
        <taxon>Bacteria</taxon>
        <taxon>Pseudomonadati</taxon>
        <taxon>Nitrospirota</taxon>
        <taxon>Nitrospiria</taxon>
        <taxon>Nitrospirales</taxon>
        <taxon>Nitrospiraceae</taxon>
        <taxon>Candidatus Nitrobium</taxon>
    </lineage>
</organism>
<dbReference type="Gene3D" id="2.40.440.10">
    <property type="entry name" value="L,D-transpeptidase catalytic domain-like"/>
    <property type="match status" value="1"/>
</dbReference>
<reference evidence="13" key="2">
    <citation type="submission" date="2021-08" db="EMBL/GenBank/DDBJ databases">
        <authorList>
            <person name="Dalcin Martins P."/>
        </authorList>
    </citation>
    <scope>NUCLEOTIDE SEQUENCE</scope>
    <source>
        <strain evidence="13">MAG_39</strain>
    </source>
</reference>
<evidence type="ECO:0000256" key="9">
    <source>
        <dbReference type="PROSITE-ProRule" id="PRU01373"/>
    </source>
</evidence>
<feature type="domain" description="LysM" evidence="11">
    <location>
        <begin position="27"/>
        <end position="71"/>
    </location>
</feature>
<protein>
    <submittedName>
        <fullName evidence="13">L,D-transpeptidase family protein</fullName>
    </submittedName>
</protein>
<evidence type="ECO:0000259" key="11">
    <source>
        <dbReference type="PROSITE" id="PS51782"/>
    </source>
</evidence>
<feature type="signal peptide" evidence="10">
    <location>
        <begin position="1"/>
        <end position="20"/>
    </location>
</feature>
<evidence type="ECO:0000256" key="1">
    <source>
        <dbReference type="ARBA" id="ARBA00004752"/>
    </source>
</evidence>
<proteinExistence type="inferred from homology"/>
<keyword evidence="10" id="KW-0732">Signal</keyword>
<dbReference type="SUPFAM" id="SSF54106">
    <property type="entry name" value="LysM domain"/>
    <property type="match status" value="1"/>
</dbReference>
<dbReference type="PROSITE" id="PS51782">
    <property type="entry name" value="LYSM"/>
    <property type="match status" value="1"/>
</dbReference>
<comment type="pathway">
    <text evidence="1 9">Cell wall biogenesis; peptidoglycan biosynthesis.</text>
</comment>
<sequence>MIRMLLSLAFMALFPLVCHANLTGDITMYHVVQGDTIEGIGAKLGVKWSHIVEENRLDTKSLLRIGQKLRVNTIKIIPKIKERGILINVPDKMLYFFKERRLEMAFPVGLGMPVAADKTDWRTPVGLFEVRNKQKNPKWFVPKSIQQEMAREGKPVEKVISPGPDNPLGRHVIRTSLSGIEIHETIWPTSVYQFRSHGCVRMLPEHMEKLFKEVEIATPGEIIYVPVKFALSDRGRYYLEVHRDIYRKGVDLGGEARRLIEKAGAIHRVDWKKVEKIVREKKGIAEDITL</sequence>
<dbReference type="GO" id="GO:0018104">
    <property type="term" value="P:peptidoglycan-protein cross-linking"/>
    <property type="evidence" value="ECO:0007669"/>
    <property type="project" value="TreeGrafter"/>
</dbReference>
<feature type="active site" description="Proton donor/acceptor" evidence="9">
    <location>
        <position position="183"/>
    </location>
</feature>
<dbReference type="Gene3D" id="3.10.350.10">
    <property type="entry name" value="LysM domain"/>
    <property type="match status" value="1"/>
</dbReference>
<evidence type="ECO:0000313" key="13">
    <source>
        <dbReference type="EMBL" id="MBZ0158154.1"/>
    </source>
</evidence>
<evidence type="ECO:0000256" key="7">
    <source>
        <dbReference type="ARBA" id="ARBA00022984"/>
    </source>
</evidence>
<dbReference type="SMART" id="SM00257">
    <property type="entry name" value="LysM"/>
    <property type="match status" value="1"/>
</dbReference>
<evidence type="ECO:0000313" key="14">
    <source>
        <dbReference type="Proteomes" id="UP000705867"/>
    </source>
</evidence>
<keyword evidence="4" id="KW-0808">Transferase</keyword>
<dbReference type="GO" id="GO:0071972">
    <property type="term" value="F:peptidoglycan L,D-transpeptidase activity"/>
    <property type="evidence" value="ECO:0007669"/>
    <property type="project" value="TreeGrafter"/>
</dbReference>